<evidence type="ECO:0000256" key="9">
    <source>
        <dbReference type="ARBA" id="ARBA00023277"/>
    </source>
</evidence>
<dbReference type="Pfam" id="PF14686">
    <property type="entry name" value="fn3_3"/>
    <property type="match status" value="1"/>
</dbReference>
<keyword evidence="5" id="KW-0964">Secreted</keyword>
<dbReference type="CDD" id="cd10317">
    <property type="entry name" value="RGL4_C"/>
    <property type="match status" value="1"/>
</dbReference>
<evidence type="ECO:0000256" key="7">
    <source>
        <dbReference type="ARBA" id="ARBA00023157"/>
    </source>
</evidence>
<feature type="signal peptide" evidence="12">
    <location>
        <begin position="1"/>
        <end position="20"/>
    </location>
</feature>
<evidence type="ECO:0000256" key="6">
    <source>
        <dbReference type="ARBA" id="ARBA00022729"/>
    </source>
</evidence>
<dbReference type="SUPFAM" id="SSF49785">
    <property type="entry name" value="Galactose-binding domain-like"/>
    <property type="match status" value="1"/>
</dbReference>
<evidence type="ECO:0000256" key="11">
    <source>
        <dbReference type="ARBA" id="ARBA00023326"/>
    </source>
</evidence>
<reference evidence="16 17" key="1">
    <citation type="journal article" date="2018" name="Nat. Ecol. Evol.">
        <title>Pezizomycetes genomes reveal the molecular basis of ectomycorrhizal truffle lifestyle.</title>
        <authorList>
            <person name="Murat C."/>
            <person name="Payen T."/>
            <person name="Noel B."/>
            <person name="Kuo A."/>
            <person name="Morin E."/>
            <person name="Chen J."/>
            <person name="Kohler A."/>
            <person name="Krizsan K."/>
            <person name="Balestrini R."/>
            <person name="Da Silva C."/>
            <person name="Montanini B."/>
            <person name="Hainaut M."/>
            <person name="Levati E."/>
            <person name="Barry K.W."/>
            <person name="Belfiori B."/>
            <person name="Cichocki N."/>
            <person name="Clum A."/>
            <person name="Dockter R.B."/>
            <person name="Fauchery L."/>
            <person name="Guy J."/>
            <person name="Iotti M."/>
            <person name="Le Tacon F."/>
            <person name="Lindquist E.A."/>
            <person name="Lipzen A."/>
            <person name="Malagnac F."/>
            <person name="Mello A."/>
            <person name="Molinier V."/>
            <person name="Miyauchi S."/>
            <person name="Poulain J."/>
            <person name="Riccioni C."/>
            <person name="Rubini A."/>
            <person name="Sitrit Y."/>
            <person name="Splivallo R."/>
            <person name="Traeger S."/>
            <person name="Wang M."/>
            <person name="Zifcakova L."/>
            <person name="Wipf D."/>
            <person name="Zambonelli A."/>
            <person name="Paolocci F."/>
            <person name="Nowrousian M."/>
            <person name="Ottonello S."/>
            <person name="Baldrian P."/>
            <person name="Spatafora J.W."/>
            <person name="Henrissat B."/>
            <person name="Nagy L.G."/>
            <person name="Aury J.M."/>
            <person name="Wincker P."/>
            <person name="Grigoriev I.V."/>
            <person name="Bonfante P."/>
            <person name="Martin F.M."/>
        </authorList>
    </citation>
    <scope>NUCLEOTIDE SEQUENCE [LARGE SCALE GENOMIC DNA]</scope>
    <source>
        <strain evidence="16 17">120613-1</strain>
    </source>
</reference>
<name>A0A3N4JV82_9PEZI</name>
<dbReference type="Pfam" id="PF14683">
    <property type="entry name" value="CBM-like"/>
    <property type="match status" value="1"/>
</dbReference>
<keyword evidence="11" id="KW-0624">Polysaccharide degradation</keyword>
<keyword evidence="8" id="KW-0456">Lyase</keyword>
<keyword evidence="6 12" id="KW-0732">Signal</keyword>
<evidence type="ECO:0000259" key="14">
    <source>
        <dbReference type="Pfam" id="PF14683"/>
    </source>
</evidence>
<dbReference type="PANTHER" id="PTHR36574:SF1">
    <property type="entry name" value="RHAMNOGALACTURONATE LYASE-RELATED"/>
    <property type="match status" value="1"/>
</dbReference>
<dbReference type="InterPro" id="IPR015364">
    <property type="entry name" value="RhgB_N"/>
</dbReference>
<dbReference type="GO" id="GO:0102210">
    <property type="term" value="F:rhamnogalacturonan endolyase activity"/>
    <property type="evidence" value="ECO:0007669"/>
    <property type="project" value="UniProtKB-EC"/>
</dbReference>
<evidence type="ECO:0000256" key="4">
    <source>
        <dbReference type="ARBA" id="ARBA00012437"/>
    </source>
</evidence>
<dbReference type="GO" id="GO:0045490">
    <property type="term" value="P:pectin catabolic process"/>
    <property type="evidence" value="ECO:0007669"/>
    <property type="project" value="TreeGrafter"/>
</dbReference>
<dbReference type="SUPFAM" id="SSF74650">
    <property type="entry name" value="Galactose mutarotase-like"/>
    <property type="match status" value="1"/>
</dbReference>
<comment type="similarity">
    <text evidence="3">Belongs to the polysaccharide lyase 4 family.</text>
</comment>
<keyword evidence="17" id="KW-1185">Reference proteome</keyword>
<dbReference type="Gene3D" id="2.60.120.260">
    <property type="entry name" value="Galactose-binding domain-like"/>
    <property type="match status" value="1"/>
</dbReference>
<dbReference type="OrthoDB" id="114708at2759"/>
<accession>A0A3N4JV82</accession>
<feature type="domain" description="Rhamnogalacturonase B N-terminal" evidence="13">
    <location>
        <begin position="22"/>
        <end position="104"/>
    </location>
</feature>
<evidence type="ECO:0000313" key="16">
    <source>
        <dbReference type="EMBL" id="RPA97614.1"/>
    </source>
</evidence>
<feature type="domain" description="Rhamnogalacturonase B N-terminal" evidence="13">
    <location>
        <begin position="105"/>
        <end position="211"/>
    </location>
</feature>
<dbReference type="Proteomes" id="UP000276215">
    <property type="component" value="Unassembled WGS sequence"/>
</dbReference>
<proteinExistence type="inferred from homology"/>
<dbReference type="Gene3D" id="2.70.98.10">
    <property type="match status" value="2"/>
</dbReference>
<dbReference type="AlphaFoldDB" id="A0A3N4JV82"/>
<evidence type="ECO:0000256" key="10">
    <source>
        <dbReference type="ARBA" id="ARBA00023316"/>
    </source>
</evidence>
<dbReference type="InterPro" id="IPR029413">
    <property type="entry name" value="RG-lyase_II"/>
</dbReference>
<dbReference type="InterPro" id="IPR016590">
    <property type="entry name" value="Rhamnogalacturonase_B"/>
</dbReference>
<dbReference type="InterPro" id="IPR029411">
    <property type="entry name" value="RG-lyase_III"/>
</dbReference>
<evidence type="ECO:0000256" key="8">
    <source>
        <dbReference type="ARBA" id="ARBA00023239"/>
    </source>
</evidence>
<dbReference type="GO" id="GO:0005576">
    <property type="term" value="C:extracellular region"/>
    <property type="evidence" value="ECO:0007669"/>
    <property type="project" value="UniProtKB-SubCell"/>
</dbReference>
<dbReference type="STRING" id="1336337.A0A3N4JV82"/>
<dbReference type="EMBL" id="ML120402">
    <property type="protein sequence ID" value="RPA97614.1"/>
    <property type="molecule type" value="Genomic_DNA"/>
</dbReference>
<evidence type="ECO:0000259" key="13">
    <source>
        <dbReference type="Pfam" id="PF09284"/>
    </source>
</evidence>
<dbReference type="PANTHER" id="PTHR36574">
    <property type="entry name" value="RHAMNOGALACTURONATE LYASE-RELATED"/>
    <property type="match status" value="1"/>
</dbReference>
<evidence type="ECO:0000259" key="15">
    <source>
        <dbReference type="Pfam" id="PF14686"/>
    </source>
</evidence>
<dbReference type="InterPro" id="IPR013784">
    <property type="entry name" value="Carb-bd-like_fold"/>
</dbReference>
<dbReference type="InterPro" id="IPR014718">
    <property type="entry name" value="GH-type_carb-bd"/>
</dbReference>
<feature type="chain" id="PRO_5018052497" description="rhamnogalacturonan endolyase" evidence="12">
    <location>
        <begin position="21"/>
        <end position="460"/>
    </location>
</feature>
<dbReference type="SUPFAM" id="SSF49452">
    <property type="entry name" value="Starch-binding domain-like"/>
    <property type="match status" value="1"/>
</dbReference>
<comment type="catalytic activity">
    <reaction evidence="1">
        <text>Endotype eliminative cleavage of L-alpha-rhamnopyranosyl-(1-&gt;4)-alpha-D-galactopyranosyluronic acid bonds of rhamnogalacturonan I domains in ramified hairy regions of pectin leaving L-rhamnopyranose at the reducing end and 4-deoxy-4,5-unsaturated D-galactopyranosyluronic acid at the non-reducing end.</text>
        <dbReference type="EC" id="4.2.2.23"/>
    </reaction>
</comment>
<dbReference type="EC" id="4.2.2.23" evidence="4"/>
<dbReference type="InterPro" id="IPR008979">
    <property type="entry name" value="Galactose-bd-like_sf"/>
</dbReference>
<evidence type="ECO:0000256" key="2">
    <source>
        <dbReference type="ARBA" id="ARBA00004613"/>
    </source>
</evidence>
<feature type="domain" description="Rhamnogalacturonan lyase" evidence="14">
    <location>
        <begin position="293"/>
        <end position="456"/>
    </location>
</feature>
<evidence type="ECO:0000256" key="3">
    <source>
        <dbReference type="ARBA" id="ARBA00010418"/>
    </source>
</evidence>
<protein>
    <recommendedName>
        <fullName evidence="4">rhamnogalacturonan endolyase</fullName>
        <ecNumber evidence="4">4.2.2.23</ecNumber>
    </recommendedName>
</protein>
<comment type="subcellular location">
    <subcellularLocation>
        <location evidence="2">Secreted</location>
    </subcellularLocation>
</comment>
<gene>
    <name evidence="16" type="ORF">L873DRAFT_1828884</name>
</gene>
<organism evidence="16 17">
    <name type="scientific">Choiromyces venosus 120613-1</name>
    <dbReference type="NCBI Taxonomy" id="1336337"/>
    <lineage>
        <taxon>Eukaryota</taxon>
        <taxon>Fungi</taxon>
        <taxon>Dikarya</taxon>
        <taxon>Ascomycota</taxon>
        <taxon>Pezizomycotina</taxon>
        <taxon>Pezizomycetes</taxon>
        <taxon>Pezizales</taxon>
        <taxon>Tuberaceae</taxon>
        <taxon>Choiromyces</taxon>
    </lineage>
</organism>
<evidence type="ECO:0000313" key="17">
    <source>
        <dbReference type="Proteomes" id="UP000276215"/>
    </source>
</evidence>
<keyword evidence="9" id="KW-0119">Carbohydrate metabolism</keyword>
<keyword evidence="10" id="KW-0961">Cell wall biogenesis/degradation</keyword>
<evidence type="ECO:0000256" key="1">
    <source>
        <dbReference type="ARBA" id="ARBA00001324"/>
    </source>
</evidence>
<dbReference type="GO" id="GO:0071555">
    <property type="term" value="P:cell wall organization"/>
    <property type="evidence" value="ECO:0007669"/>
    <property type="project" value="UniProtKB-KW"/>
</dbReference>
<dbReference type="Pfam" id="PF09284">
    <property type="entry name" value="RhgB_N"/>
    <property type="match status" value="2"/>
</dbReference>
<dbReference type="InterPro" id="IPR011013">
    <property type="entry name" value="Gal_mutarotase_sf_dom"/>
</dbReference>
<feature type="domain" description="Rhamnogalacturonan lyase" evidence="15">
    <location>
        <begin position="223"/>
        <end position="280"/>
    </location>
</feature>
<dbReference type="GO" id="GO:0030246">
    <property type="term" value="F:carbohydrate binding"/>
    <property type="evidence" value="ECO:0007669"/>
    <property type="project" value="InterPro"/>
</dbReference>
<evidence type="ECO:0000256" key="5">
    <source>
        <dbReference type="ARBA" id="ARBA00022525"/>
    </source>
</evidence>
<dbReference type="Gene3D" id="2.60.40.1120">
    <property type="entry name" value="Carboxypeptidase-like, regulatory domain"/>
    <property type="match status" value="1"/>
</dbReference>
<evidence type="ECO:0000256" key="12">
    <source>
        <dbReference type="SAM" id="SignalP"/>
    </source>
</evidence>
<keyword evidence="7" id="KW-1015">Disulfide bond</keyword>
<sequence length="460" mass="49387">MLRPRATLLVAAYASTAVVAQFGVTASTSTYRVNTNGGLIFDVSRTTGDIASLIYQGIDHQSKEGKISHINSGLGTSTVSAATYGTNYIKITVVSSGNPVTQYYGSDVFLVNGWTRCKYYSSEGFIDDLVISLVMLGNAYETSSGGPFMRDISNQETSTQQELTFYMNSGHPRTEPWRMGLKGPYAMVFSSNGFPSGNLDTSFFSELSILGYVPQSGPSTRGFETVISWPNTENQYWVRASGGSFTSPYMKSGTYTMKLYKQEFLVKTQTVTVTQGQTTTSNISSGQTNQAVLFRVGEFDRLPFEFKIGDKFLRMHPSDTRMSTWGGSITIGSQTASSFPMALFAKAGGTGTIGFTLASTQTGATTLRVGTALSFKTGRPSPSINGAWTGADPGAPVLIDSRGVTRGGYRGYGEVYTWTVPPGVLKAGANTLTLRVYGGGDAGCLSANYILDEVELWAQS</sequence>